<dbReference type="InterPro" id="IPR009075">
    <property type="entry name" value="AcylCo_DH/oxidase_C"/>
</dbReference>
<dbReference type="RefSeq" id="WP_345219743.1">
    <property type="nucleotide sequence ID" value="NZ_BAAAXE010000002.1"/>
</dbReference>
<dbReference type="InterPro" id="IPR009100">
    <property type="entry name" value="AcylCoA_DH/oxidase_NM_dom_sf"/>
</dbReference>
<evidence type="ECO:0000256" key="5">
    <source>
        <dbReference type="RuleBase" id="RU362125"/>
    </source>
</evidence>
<feature type="domain" description="Acyl-CoA dehydrogenase/oxidase C-terminal" evidence="7">
    <location>
        <begin position="219"/>
        <end position="359"/>
    </location>
</feature>
<comment type="similarity">
    <text evidence="1 5">Belongs to the acyl-CoA dehydrogenase family.</text>
</comment>
<dbReference type="Proteomes" id="UP001589718">
    <property type="component" value="Unassembled WGS sequence"/>
</dbReference>
<feature type="compositionally biased region" description="Low complexity" evidence="6">
    <location>
        <begin position="10"/>
        <end position="25"/>
    </location>
</feature>
<keyword evidence="4 5" id="KW-0560">Oxidoreductase</keyword>
<accession>A0ABV5PJ69</accession>
<dbReference type="SUPFAM" id="SSF56645">
    <property type="entry name" value="Acyl-CoA dehydrogenase NM domain-like"/>
    <property type="match status" value="1"/>
</dbReference>
<evidence type="ECO:0000256" key="4">
    <source>
        <dbReference type="ARBA" id="ARBA00023002"/>
    </source>
</evidence>
<dbReference type="EMBL" id="JBHMCR010000016">
    <property type="protein sequence ID" value="MFB9523078.1"/>
    <property type="molecule type" value="Genomic_DNA"/>
</dbReference>
<evidence type="ECO:0000256" key="3">
    <source>
        <dbReference type="ARBA" id="ARBA00022827"/>
    </source>
</evidence>
<dbReference type="PANTHER" id="PTHR48083">
    <property type="entry name" value="MEDIUM-CHAIN SPECIFIC ACYL-COA DEHYDROGENASE, MITOCHONDRIAL-RELATED"/>
    <property type="match status" value="1"/>
</dbReference>
<comment type="caution">
    <text evidence="9">The sequence shown here is derived from an EMBL/GenBank/DDBJ whole genome shotgun (WGS) entry which is preliminary data.</text>
</comment>
<evidence type="ECO:0000259" key="7">
    <source>
        <dbReference type="Pfam" id="PF00441"/>
    </source>
</evidence>
<feature type="domain" description="Acyl-CoA oxidase/dehydrogenase middle" evidence="8">
    <location>
        <begin position="113"/>
        <end position="206"/>
    </location>
</feature>
<protein>
    <submittedName>
        <fullName evidence="9">Acyl-CoA dehydrogenase</fullName>
    </submittedName>
</protein>
<evidence type="ECO:0000256" key="1">
    <source>
        <dbReference type="ARBA" id="ARBA00009347"/>
    </source>
</evidence>
<keyword evidence="2 5" id="KW-0285">Flavoprotein</keyword>
<dbReference type="Gene3D" id="2.40.110.10">
    <property type="entry name" value="Butyryl-CoA Dehydrogenase, subunit A, domain 2"/>
    <property type="match status" value="1"/>
</dbReference>
<comment type="cofactor">
    <cofactor evidence="5">
        <name>FAD</name>
        <dbReference type="ChEBI" id="CHEBI:57692"/>
    </cofactor>
</comment>
<evidence type="ECO:0000256" key="6">
    <source>
        <dbReference type="SAM" id="MobiDB-lite"/>
    </source>
</evidence>
<evidence type="ECO:0000313" key="9">
    <source>
        <dbReference type="EMBL" id="MFB9523078.1"/>
    </source>
</evidence>
<organism evidence="9 10">
    <name type="scientific">Streptomyces cremeus</name>
    <dbReference type="NCBI Taxonomy" id="66881"/>
    <lineage>
        <taxon>Bacteria</taxon>
        <taxon>Bacillati</taxon>
        <taxon>Actinomycetota</taxon>
        <taxon>Actinomycetes</taxon>
        <taxon>Kitasatosporales</taxon>
        <taxon>Streptomycetaceae</taxon>
        <taxon>Streptomyces</taxon>
    </lineage>
</organism>
<dbReference type="Pfam" id="PF02770">
    <property type="entry name" value="Acyl-CoA_dh_M"/>
    <property type="match status" value="1"/>
</dbReference>
<dbReference type="InterPro" id="IPR006091">
    <property type="entry name" value="Acyl-CoA_Oxase/DH_mid-dom"/>
</dbReference>
<dbReference type="Gene3D" id="1.20.140.10">
    <property type="entry name" value="Butyryl-CoA Dehydrogenase, subunit A, domain 3"/>
    <property type="match status" value="1"/>
</dbReference>
<dbReference type="SUPFAM" id="SSF47203">
    <property type="entry name" value="Acyl-CoA dehydrogenase C-terminal domain-like"/>
    <property type="match status" value="1"/>
</dbReference>
<evidence type="ECO:0000256" key="2">
    <source>
        <dbReference type="ARBA" id="ARBA00022630"/>
    </source>
</evidence>
<reference evidence="9 10" key="1">
    <citation type="submission" date="2024-09" db="EMBL/GenBank/DDBJ databases">
        <authorList>
            <person name="Sun Q."/>
            <person name="Mori K."/>
        </authorList>
    </citation>
    <scope>NUCLEOTIDE SEQUENCE [LARGE SCALE GENOMIC DNA]</scope>
    <source>
        <strain evidence="9 10">JCM 4362</strain>
    </source>
</reference>
<dbReference type="InterPro" id="IPR050741">
    <property type="entry name" value="Acyl-CoA_dehydrogenase"/>
</dbReference>
<feature type="region of interest" description="Disordered" evidence="6">
    <location>
        <begin position="1"/>
        <end position="25"/>
    </location>
</feature>
<keyword evidence="10" id="KW-1185">Reference proteome</keyword>
<dbReference type="CDD" id="cd00567">
    <property type="entry name" value="ACAD"/>
    <property type="match status" value="1"/>
</dbReference>
<gene>
    <name evidence="9" type="ORF">ACFFTU_24330</name>
</gene>
<evidence type="ECO:0000313" key="10">
    <source>
        <dbReference type="Proteomes" id="UP001589718"/>
    </source>
</evidence>
<keyword evidence="3 5" id="KW-0274">FAD</keyword>
<evidence type="ECO:0000259" key="8">
    <source>
        <dbReference type="Pfam" id="PF02770"/>
    </source>
</evidence>
<dbReference type="Pfam" id="PF00441">
    <property type="entry name" value="Acyl-CoA_dh_1"/>
    <property type="match status" value="1"/>
</dbReference>
<name>A0ABV5PJ69_STRCM</name>
<proteinExistence type="inferred from homology"/>
<sequence>MPEAVELLQRGRPAPTARPAPADAASGRELWARLGAAGTLRGLYREELPEHGIVPDRLRDLIVRAEADEGAGPLLSVCVQAATVLPLLAEAGRRGPAAADVARRMLDGRSVVALAATDSGPGSDLALLATHAEETAAGTVLHGTKRWITNAVHADLLLVLARRRPGPHFTNFAWYLVPADDPHVRVEAAPSPYFTGSGTGHVHLDGVPVLADGPVGGAGRGLALFARHIAVERLAGGLWAVSACRRALADTRKRLAERGLWEQPAIRQRLAAALVRTRQLEALVETLGPAVAAEHDHTGAALVKAAAGETADHVLDVCAHLCGADGFAAAGMQHRRAEAALFGIAGGSTETVLAAVAQQAEALLSPPGGTAP</sequence>
<dbReference type="PANTHER" id="PTHR48083:SF2">
    <property type="entry name" value="MEDIUM-CHAIN SPECIFIC ACYL-COA DEHYDROGENASE, MITOCHONDRIAL"/>
    <property type="match status" value="1"/>
</dbReference>
<dbReference type="InterPro" id="IPR036250">
    <property type="entry name" value="AcylCo_DH-like_C"/>
</dbReference>
<dbReference type="InterPro" id="IPR046373">
    <property type="entry name" value="Acyl-CoA_Oxase/DH_mid-dom_sf"/>
</dbReference>